<evidence type="ECO:0000256" key="6">
    <source>
        <dbReference type="ARBA" id="ARBA00022842"/>
    </source>
</evidence>
<dbReference type="GO" id="GO:0006874">
    <property type="term" value="P:intracellular calcium ion homeostasis"/>
    <property type="evidence" value="ECO:0007669"/>
    <property type="project" value="TreeGrafter"/>
</dbReference>
<keyword evidence="2 11" id="KW-0812">Transmembrane</keyword>
<dbReference type="PANTHER" id="PTHR45630">
    <property type="entry name" value="CATION-TRANSPORTING ATPASE-RELATED"/>
    <property type="match status" value="1"/>
</dbReference>
<evidence type="ECO:0008006" key="14">
    <source>
        <dbReference type="Google" id="ProtNLM"/>
    </source>
</evidence>
<sequence>DVVISVSPFEGCPLTSASLVPSAQEEGGNFHFVLSGASYQVLAKHFSSLLPKVLLNGTVFARMSPLQKSHLVEEFQKLDYYVGMCGDGANDCGALKMAHAGISLSEQEASVASPFTSQIPNIECVPALIREGRASLVASFAVFKYLTLYGLVQFIATVLLYWQLQILGNYQFLIQDIGITLVVCLTMNLTQAHPKLAPYRPPGRLLSPPLLLSVLFNSALSLLLQLFAFLCVKRQAWYSGCPLGNQTACPGNGTANATAQGHPVLSYETTSLWPLVTLSCIAFAFIFSKGRPFRKPIYTNCKRGAPPSPPPLGWLGRGGLGRREVTVEATSGRRFCWEARLLGVGHREREDGAGVRKENQAGGSKSDSHLAPHLAREEGEGAQGFQEGIRAPVTLPKGPRSPLLLLLPSTDPPPSSTDGVT</sequence>
<dbReference type="GO" id="GO:0015203">
    <property type="term" value="F:polyamine transmembrane transporter activity"/>
    <property type="evidence" value="ECO:0007669"/>
    <property type="project" value="TreeGrafter"/>
</dbReference>
<name>A0A670YYT4_PSETE</name>
<dbReference type="InterPro" id="IPR023298">
    <property type="entry name" value="ATPase_P-typ_TM_dom_sf"/>
</dbReference>
<evidence type="ECO:0000256" key="5">
    <source>
        <dbReference type="ARBA" id="ARBA00022840"/>
    </source>
</evidence>
<dbReference type="SUPFAM" id="SSF81665">
    <property type="entry name" value="Calcium ATPase, transmembrane domain M"/>
    <property type="match status" value="1"/>
</dbReference>
<protein>
    <recommendedName>
        <fullName evidence="14">ATPase 13A2</fullName>
    </recommendedName>
</protein>
<keyword evidence="5" id="KW-0067">ATP-binding</keyword>
<evidence type="ECO:0000256" key="9">
    <source>
        <dbReference type="ARBA" id="ARBA00023136"/>
    </source>
</evidence>
<evidence type="ECO:0000256" key="3">
    <source>
        <dbReference type="ARBA" id="ARBA00022723"/>
    </source>
</evidence>
<evidence type="ECO:0000256" key="7">
    <source>
        <dbReference type="ARBA" id="ARBA00022967"/>
    </source>
</evidence>
<dbReference type="InterPro" id="IPR006544">
    <property type="entry name" value="P-type_TPase_V"/>
</dbReference>
<organism evidence="12 13">
    <name type="scientific">Pseudonaja textilis</name>
    <name type="common">Eastern brown snake</name>
    <dbReference type="NCBI Taxonomy" id="8673"/>
    <lineage>
        <taxon>Eukaryota</taxon>
        <taxon>Metazoa</taxon>
        <taxon>Chordata</taxon>
        <taxon>Craniata</taxon>
        <taxon>Vertebrata</taxon>
        <taxon>Euteleostomi</taxon>
        <taxon>Lepidosauria</taxon>
        <taxon>Squamata</taxon>
        <taxon>Bifurcata</taxon>
        <taxon>Unidentata</taxon>
        <taxon>Episquamata</taxon>
        <taxon>Toxicofera</taxon>
        <taxon>Serpentes</taxon>
        <taxon>Colubroidea</taxon>
        <taxon>Elapidae</taxon>
        <taxon>Hydrophiinae</taxon>
        <taxon>Pseudonaja</taxon>
    </lineage>
</organism>
<feature type="transmembrane region" description="Helical" evidence="11">
    <location>
        <begin position="170"/>
        <end position="189"/>
    </location>
</feature>
<keyword evidence="4" id="KW-0547">Nucleotide-binding</keyword>
<feature type="compositionally biased region" description="Basic and acidic residues" evidence="10">
    <location>
        <begin position="366"/>
        <end position="379"/>
    </location>
</feature>
<dbReference type="InterPro" id="IPR023214">
    <property type="entry name" value="HAD_sf"/>
</dbReference>
<dbReference type="GO" id="GO:0019829">
    <property type="term" value="F:ATPase-coupled monoatomic cation transmembrane transporter activity"/>
    <property type="evidence" value="ECO:0007669"/>
    <property type="project" value="TreeGrafter"/>
</dbReference>
<dbReference type="GO" id="GO:0046872">
    <property type="term" value="F:metal ion binding"/>
    <property type="evidence" value="ECO:0007669"/>
    <property type="project" value="UniProtKB-KW"/>
</dbReference>
<dbReference type="OMA" id="YENACNI"/>
<dbReference type="GeneTree" id="ENSGT00940000160327"/>
<feature type="transmembrane region" description="Helical" evidence="11">
    <location>
        <begin position="271"/>
        <end position="288"/>
    </location>
</feature>
<keyword evidence="8 11" id="KW-1133">Transmembrane helix</keyword>
<evidence type="ECO:0000256" key="10">
    <source>
        <dbReference type="SAM" id="MobiDB-lite"/>
    </source>
</evidence>
<feature type="transmembrane region" description="Helical" evidence="11">
    <location>
        <begin position="210"/>
        <end position="230"/>
    </location>
</feature>
<accession>A0A670YYT4</accession>
<comment type="subcellular location">
    <subcellularLocation>
        <location evidence="1">Membrane</location>
        <topology evidence="1">Multi-pass membrane protein</topology>
    </subcellularLocation>
</comment>
<feature type="transmembrane region" description="Helical" evidence="11">
    <location>
        <begin position="142"/>
        <end position="164"/>
    </location>
</feature>
<dbReference type="GO" id="GO:0016887">
    <property type="term" value="F:ATP hydrolysis activity"/>
    <property type="evidence" value="ECO:0007669"/>
    <property type="project" value="InterPro"/>
</dbReference>
<evidence type="ECO:0000313" key="12">
    <source>
        <dbReference type="Ensembl" id="ENSPTXP00000016900.1"/>
    </source>
</evidence>
<keyword evidence="3" id="KW-0479">Metal-binding</keyword>
<dbReference type="InterPro" id="IPR001757">
    <property type="entry name" value="P_typ_ATPase"/>
</dbReference>
<reference evidence="12" key="1">
    <citation type="submission" date="2025-08" db="UniProtKB">
        <authorList>
            <consortium name="Ensembl"/>
        </authorList>
    </citation>
    <scope>IDENTIFICATION</scope>
</reference>
<evidence type="ECO:0000256" key="4">
    <source>
        <dbReference type="ARBA" id="ARBA00022741"/>
    </source>
</evidence>
<dbReference type="AlphaFoldDB" id="A0A670YYT4"/>
<evidence type="ECO:0000313" key="13">
    <source>
        <dbReference type="Proteomes" id="UP000472273"/>
    </source>
</evidence>
<dbReference type="GO" id="GO:0005524">
    <property type="term" value="F:ATP binding"/>
    <property type="evidence" value="ECO:0007669"/>
    <property type="project" value="UniProtKB-KW"/>
</dbReference>
<evidence type="ECO:0000256" key="1">
    <source>
        <dbReference type="ARBA" id="ARBA00004141"/>
    </source>
</evidence>
<reference evidence="12" key="2">
    <citation type="submission" date="2025-09" db="UniProtKB">
        <authorList>
            <consortium name="Ensembl"/>
        </authorList>
    </citation>
    <scope>IDENTIFICATION</scope>
</reference>
<evidence type="ECO:0000256" key="11">
    <source>
        <dbReference type="SAM" id="Phobius"/>
    </source>
</evidence>
<keyword evidence="9 11" id="KW-0472">Membrane</keyword>
<feature type="compositionally biased region" description="Basic and acidic residues" evidence="10">
    <location>
        <begin position="349"/>
        <end position="359"/>
    </location>
</feature>
<evidence type="ECO:0000256" key="2">
    <source>
        <dbReference type="ARBA" id="ARBA00022692"/>
    </source>
</evidence>
<dbReference type="InterPro" id="IPR036412">
    <property type="entry name" value="HAD-like_sf"/>
</dbReference>
<proteinExistence type="predicted"/>
<dbReference type="PANTHER" id="PTHR45630:SF4">
    <property type="entry name" value="CATION-TRANSPORTING ATPASE 13A5-RELATED"/>
    <property type="match status" value="1"/>
</dbReference>
<dbReference type="Proteomes" id="UP000472273">
    <property type="component" value="Unplaced"/>
</dbReference>
<dbReference type="SUPFAM" id="SSF56784">
    <property type="entry name" value="HAD-like"/>
    <property type="match status" value="1"/>
</dbReference>
<dbReference type="Gene3D" id="3.40.50.1000">
    <property type="entry name" value="HAD superfamily/HAD-like"/>
    <property type="match status" value="1"/>
</dbReference>
<dbReference type="NCBIfam" id="TIGR01494">
    <property type="entry name" value="ATPase_P-type"/>
    <property type="match status" value="1"/>
</dbReference>
<keyword evidence="6" id="KW-0460">Magnesium</keyword>
<dbReference type="GO" id="GO:0031902">
    <property type="term" value="C:late endosome membrane"/>
    <property type="evidence" value="ECO:0007669"/>
    <property type="project" value="TreeGrafter"/>
</dbReference>
<keyword evidence="13" id="KW-1185">Reference proteome</keyword>
<feature type="region of interest" description="Disordered" evidence="10">
    <location>
        <begin position="349"/>
        <end position="421"/>
    </location>
</feature>
<dbReference type="GO" id="GO:0140358">
    <property type="term" value="F:P-type transmembrane transporter activity"/>
    <property type="evidence" value="ECO:0007669"/>
    <property type="project" value="InterPro"/>
</dbReference>
<dbReference type="Ensembl" id="ENSPTXT00000017418.1">
    <property type="protein sequence ID" value="ENSPTXP00000016900.1"/>
    <property type="gene ID" value="ENSPTXG00000011654.1"/>
</dbReference>
<keyword evidence="7" id="KW-1278">Translocase</keyword>
<evidence type="ECO:0000256" key="8">
    <source>
        <dbReference type="ARBA" id="ARBA00022989"/>
    </source>
</evidence>